<reference evidence="2" key="1">
    <citation type="journal article" date="2021" name="IMA Fungus">
        <title>Genomic characterization of three marine fungi, including Emericellopsis atlantica sp. nov. with signatures of a generalist lifestyle and marine biomass degradation.</title>
        <authorList>
            <person name="Hagestad O.C."/>
            <person name="Hou L."/>
            <person name="Andersen J.H."/>
            <person name="Hansen E.H."/>
            <person name="Altermark B."/>
            <person name="Li C."/>
            <person name="Kuhnert E."/>
            <person name="Cox R.J."/>
            <person name="Crous P.W."/>
            <person name="Spatafora J.W."/>
            <person name="Lail K."/>
            <person name="Amirebrahimi M."/>
            <person name="Lipzen A."/>
            <person name="Pangilinan J."/>
            <person name="Andreopoulos W."/>
            <person name="Hayes R.D."/>
            <person name="Ng V."/>
            <person name="Grigoriev I.V."/>
            <person name="Jackson S.A."/>
            <person name="Sutton T.D.S."/>
            <person name="Dobson A.D.W."/>
            <person name="Rama T."/>
        </authorList>
    </citation>
    <scope>NUCLEOTIDE SEQUENCE</scope>
    <source>
        <strain evidence="2">TS7</strain>
    </source>
</reference>
<comment type="caution">
    <text evidence="2">The sequence shown here is derived from an EMBL/GenBank/DDBJ whole genome shotgun (WGS) entry which is preliminary data.</text>
</comment>
<dbReference type="Proteomes" id="UP000887229">
    <property type="component" value="Unassembled WGS sequence"/>
</dbReference>
<evidence type="ECO:0000313" key="2">
    <source>
        <dbReference type="EMBL" id="KAG9249647.1"/>
    </source>
</evidence>
<dbReference type="Gene3D" id="3.80.10.10">
    <property type="entry name" value="Ribonuclease Inhibitor"/>
    <property type="match status" value="1"/>
</dbReference>
<name>A0A9P7ZDE6_9HYPO</name>
<accession>A0A9P7ZDE6</accession>
<dbReference type="InterPro" id="IPR032675">
    <property type="entry name" value="LRR_dom_sf"/>
</dbReference>
<dbReference type="AlphaFoldDB" id="A0A9P7ZDE6"/>
<sequence length="846" mass="92776">MHRLFGSTKRSSLSVLEDRKKKAEAEDMELDEVDKCPPAARAGAAVAAAATGKGHRRDRHSADLCRRPNKLQTKRKRPSSTSSLAVLYYHQQNSIARQPRPSIDEKNTPMARTVTVPPIQTPRLDMVPGSPVNKNLWAISEDAVDDMTETPDTPSSPMTNYPIYPGLQTFSGKVPGTPPPTALNSPRKLSNSSATTVSTIFSRESVRSELQRSSSWGSKTSIESLESNGQWKVTSGGYRLPQPLRRRRTNPLPNELFEALPGEVLQLILDNLKEAHLGGSKTNGEVSCATCWQRDLCSVALASKRWCIYARAALYGDIQLVGPDSASHKKRFKTIQGARLLLLRRTLRSEPDLAAHVRSLKVPRLDAAAKGNTSKTLEQYDDLTATLVMACPNLERLHGHATSYDHSHKKIFHALSTRAKLKQMDWVIEPSTLQKQKGSQTRLANGLVMPGELSPVQEGAFLDHHRRWSELTSLSIHCLPGATITPDSLLTRALSMLPYLQHLHLCNLPPNAFNDDTLLALPPLRTLSLTHITGITSSGLSSFATRPMSQPLQTLHLRHTPLTSLATLTRILSNLACLTSFSLAQAFPPLMPEVDSFTLCLMPYLASASLKKLHWDITSHRDCANVADDILARSIAAGGFPALRSLRAPNDPDAVFQQLCRPVDRVDLPSDRFCASDMTTGGPLPKSPSFESSPISPLQYLSFSPRTPSTPTTSGLEPVPLSCTDLRLARLAAQTRLEKARAHPKFNVLVTDEEGATVDTFQLGAYMGTVGSPIIYNLLPDAGSSDDKGGAVDMRDLMGDAGEVLSGGREGCTGAWNRREGVVADKKEKERWWHTERGRWTSIELQ</sequence>
<evidence type="ECO:0000313" key="3">
    <source>
        <dbReference type="Proteomes" id="UP000887229"/>
    </source>
</evidence>
<dbReference type="RefSeq" id="XP_046113571.1">
    <property type="nucleotide sequence ID" value="XM_046265449.1"/>
</dbReference>
<evidence type="ECO:0000256" key="1">
    <source>
        <dbReference type="SAM" id="MobiDB-lite"/>
    </source>
</evidence>
<gene>
    <name evidence="2" type="ORF">F5Z01DRAFT_678485</name>
</gene>
<dbReference type="OrthoDB" id="3210378at2759"/>
<feature type="compositionally biased region" description="Polar residues" evidence="1">
    <location>
        <begin position="182"/>
        <end position="196"/>
    </location>
</feature>
<dbReference type="EMBL" id="MU251295">
    <property type="protein sequence ID" value="KAG9249647.1"/>
    <property type="molecule type" value="Genomic_DNA"/>
</dbReference>
<dbReference type="GeneID" id="70296352"/>
<feature type="region of interest" description="Disordered" evidence="1">
    <location>
        <begin position="1"/>
        <end position="35"/>
    </location>
</feature>
<protein>
    <recommendedName>
        <fullName evidence="4">F-box domain-containing protein</fullName>
    </recommendedName>
</protein>
<keyword evidence="3" id="KW-1185">Reference proteome</keyword>
<proteinExistence type="predicted"/>
<feature type="compositionally biased region" description="Basic and acidic residues" evidence="1">
    <location>
        <begin position="16"/>
        <end position="25"/>
    </location>
</feature>
<evidence type="ECO:0008006" key="4">
    <source>
        <dbReference type="Google" id="ProtNLM"/>
    </source>
</evidence>
<feature type="region of interest" description="Disordered" evidence="1">
    <location>
        <begin position="171"/>
        <end position="196"/>
    </location>
</feature>
<dbReference type="SUPFAM" id="SSF52047">
    <property type="entry name" value="RNI-like"/>
    <property type="match status" value="1"/>
</dbReference>
<organism evidence="2 3">
    <name type="scientific">Emericellopsis atlantica</name>
    <dbReference type="NCBI Taxonomy" id="2614577"/>
    <lineage>
        <taxon>Eukaryota</taxon>
        <taxon>Fungi</taxon>
        <taxon>Dikarya</taxon>
        <taxon>Ascomycota</taxon>
        <taxon>Pezizomycotina</taxon>
        <taxon>Sordariomycetes</taxon>
        <taxon>Hypocreomycetidae</taxon>
        <taxon>Hypocreales</taxon>
        <taxon>Bionectriaceae</taxon>
        <taxon>Emericellopsis</taxon>
    </lineage>
</organism>